<accession>A0A839Z0W1</accession>
<keyword evidence="5 10" id="KW-0997">Cell inner membrane</keyword>
<evidence type="ECO:0000256" key="3">
    <source>
        <dbReference type="ARBA" id="ARBA00022448"/>
    </source>
</evidence>
<feature type="domain" description="T2SS protein K second SAM-like" evidence="11">
    <location>
        <begin position="214"/>
        <end position="279"/>
    </location>
</feature>
<dbReference type="InterPro" id="IPR049179">
    <property type="entry name" value="T2SSK_SAM-like_2nd"/>
</dbReference>
<dbReference type="EMBL" id="JACICF010000002">
    <property type="protein sequence ID" value="MBB3764896.1"/>
    <property type="molecule type" value="Genomic_DNA"/>
</dbReference>
<dbReference type="NCBIfam" id="NF037980">
    <property type="entry name" value="T2SS_GspK"/>
    <property type="match status" value="1"/>
</dbReference>
<keyword evidence="4 10" id="KW-1003">Cell membrane</keyword>
<comment type="caution">
    <text evidence="13">The sequence shown here is derived from an EMBL/GenBank/DDBJ whole genome shotgun (WGS) entry which is preliminary data.</text>
</comment>
<comment type="subcellular location">
    <subcellularLocation>
        <location evidence="1 10">Cell inner membrane</location>
    </subcellularLocation>
</comment>
<evidence type="ECO:0000256" key="9">
    <source>
        <dbReference type="ARBA" id="ARBA00023136"/>
    </source>
</evidence>
<dbReference type="Gene3D" id="1.10.40.60">
    <property type="entry name" value="EpsJ-like"/>
    <property type="match status" value="2"/>
</dbReference>
<dbReference type="PIRSF" id="PIRSF002786">
    <property type="entry name" value="XcpX"/>
    <property type="match status" value="1"/>
</dbReference>
<dbReference type="GO" id="GO:0009306">
    <property type="term" value="P:protein secretion"/>
    <property type="evidence" value="ECO:0007669"/>
    <property type="project" value="InterPro"/>
</dbReference>
<dbReference type="SUPFAM" id="SSF158544">
    <property type="entry name" value="GspK insert domain-like"/>
    <property type="match status" value="2"/>
</dbReference>
<sequence>MKPSEKGTALLSVLLLVAVMAAVAATALDRLGLATRLAGNAATAAQARHWLGMAEELAMVRLEQEVESAALASQLDVERSITLPDGMIVRATLSDASNCFNLNSLARERRGGRLTSDPRAIGQLRDLMVLLGVDRSTAERIAEASADYIDSDERANLRGAEAGREPGDLGAATFPNRPMVAVSEWSRIDGVDKQIYAAVSPWLCAHPDTRLSALNVETLRPDQAVLLAMLDPEKIGIEAARSHLAGRPRGGYGSIYKFWNEGPLRGLDIARQASEQVQVESRYFRLESSVDAEGPAVRQTALIEVEDGKARRVARRWGTEL</sequence>
<evidence type="ECO:0000313" key="14">
    <source>
        <dbReference type="Proteomes" id="UP000578569"/>
    </source>
</evidence>
<feature type="domain" description="T2SS protein K first SAM-like" evidence="12">
    <location>
        <begin position="98"/>
        <end position="208"/>
    </location>
</feature>
<dbReference type="InterPro" id="IPR005628">
    <property type="entry name" value="GspK"/>
</dbReference>
<evidence type="ECO:0000256" key="2">
    <source>
        <dbReference type="ARBA" id="ARBA00007246"/>
    </source>
</evidence>
<keyword evidence="14" id="KW-1185">Reference proteome</keyword>
<dbReference type="Pfam" id="PF21687">
    <property type="entry name" value="T2SSK_1st"/>
    <property type="match status" value="1"/>
</dbReference>
<evidence type="ECO:0000256" key="1">
    <source>
        <dbReference type="ARBA" id="ARBA00004533"/>
    </source>
</evidence>
<keyword evidence="3 10" id="KW-0813">Transport</keyword>
<organism evidence="13 14">
    <name type="scientific">Sphingomicrobium lutaoense</name>
    <dbReference type="NCBI Taxonomy" id="515949"/>
    <lineage>
        <taxon>Bacteria</taxon>
        <taxon>Pseudomonadati</taxon>
        <taxon>Pseudomonadota</taxon>
        <taxon>Alphaproteobacteria</taxon>
        <taxon>Sphingomonadales</taxon>
        <taxon>Sphingomonadaceae</taxon>
        <taxon>Sphingomicrobium</taxon>
    </lineage>
</organism>
<dbReference type="PANTHER" id="PTHR38831">
    <property type="entry name" value="TYPE II SECRETION SYSTEM PROTEIN K"/>
    <property type="match status" value="1"/>
</dbReference>
<dbReference type="Proteomes" id="UP000578569">
    <property type="component" value="Unassembled WGS sequence"/>
</dbReference>
<reference evidence="13 14" key="1">
    <citation type="submission" date="2020-08" db="EMBL/GenBank/DDBJ databases">
        <title>Genomic Encyclopedia of Type Strains, Phase IV (KMG-IV): sequencing the most valuable type-strain genomes for metagenomic binning, comparative biology and taxonomic classification.</title>
        <authorList>
            <person name="Goeker M."/>
        </authorList>
    </citation>
    <scope>NUCLEOTIDE SEQUENCE [LARGE SCALE GENOMIC DNA]</scope>
    <source>
        <strain evidence="13 14">DSM 24194</strain>
    </source>
</reference>
<dbReference type="PANTHER" id="PTHR38831:SF1">
    <property type="entry name" value="TYPE II SECRETION SYSTEM PROTEIN K-RELATED"/>
    <property type="match status" value="1"/>
</dbReference>
<dbReference type="GO" id="GO:0005886">
    <property type="term" value="C:plasma membrane"/>
    <property type="evidence" value="ECO:0007669"/>
    <property type="project" value="UniProtKB-SubCell"/>
</dbReference>
<dbReference type="Pfam" id="PF03934">
    <property type="entry name" value="T2SSK"/>
    <property type="match status" value="1"/>
</dbReference>
<keyword evidence="7" id="KW-0653">Protein transport</keyword>
<dbReference type="InterPro" id="IPR038072">
    <property type="entry name" value="GspK_central_sf"/>
</dbReference>
<keyword evidence="6" id="KW-0812">Transmembrane</keyword>
<evidence type="ECO:0000259" key="11">
    <source>
        <dbReference type="Pfam" id="PF03934"/>
    </source>
</evidence>
<comment type="similarity">
    <text evidence="2 10">Belongs to the GSP K family.</text>
</comment>
<evidence type="ECO:0000256" key="5">
    <source>
        <dbReference type="ARBA" id="ARBA00022519"/>
    </source>
</evidence>
<evidence type="ECO:0000259" key="12">
    <source>
        <dbReference type="Pfam" id="PF21687"/>
    </source>
</evidence>
<keyword evidence="8" id="KW-1133">Transmembrane helix</keyword>
<evidence type="ECO:0000313" key="13">
    <source>
        <dbReference type="EMBL" id="MBB3764896.1"/>
    </source>
</evidence>
<gene>
    <name evidence="13" type="ORF">FHS50_001958</name>
</gene>
<evidence type="ECO:0000256" key="8">
    <source>
        <dbReference type="ARBA" id="ARBA00022989"/>
    </source>
</evidence>
<protein>
    <recommendedName>
        <fullName evidence="10">Type II secretion system protein K</fullName>
    </recommendedName>
</protein>
<dbReference type="RefSeq" id="WP_183934255.1">
    <property type="nucleotide sequence ID" value="NZ_JACICF010000002.1"/>
</dbReference>
<evidence type="ECO:0000256" key="10">
    <source>
        <dbReference type="PIRNR" id="PIRNR002786"/>
    </source>
</evidence>
<dbReference type="Gene3D" id="3.30.1300.30">
    <property type="entry name" value="GSPII I/J protein-like"/>
    <property type="match status" value="1"/>
</dbReference>
<dbReference type="InterPro" id="IPR049031">
    <property type="entry name" value="T2SSK_SAM-like_1st"/>
</dbReference>
<evidence type="ECO:0000256" key="7">
    <source>
        <dbReference type="ARBA" id="ARBA00022927"/>
    </source>
</evidence>
<evidence type="ECO:0000256" key="6">
    <source>
        <dbReference type="ARBA" id="ARBA00022692"/>
    </source>
</evidence>
<proteinExistence type="inferred from homology"/>
<dbReference type="AlphaFoldDB" id="A0A839Z0W1"/>
<name>A0A839Z0W1_9SPHN</name>
<keyword evidence="9 10" id="KW-0472">Membrane</keyword>
<evidence type="ECO:0000256" key="4">
    <source>
        <dbReference type="ARBA" id="ARBA00022475"/>
    </source>
</evidence>